<gene>
    <name evidence="1" type="ORF">B0T26DRAFT_699863</name>
</gene>
<accession>A0AA40ATB4</accession>
<keyword evidence="2" id="KW-1185">Reference proteome</keyword>
<dbReference type="EMBL" id="JAUIRO010000003">
    <property type="protein sequence ID" value="KAK0721630.1"/>
    <property type="molecule type" value="Genomic_DNA"/>
</dbReference>
<reference evidence="1" key="1">
    <citation type="submission" date="2023-06" db="EMBL/GenBank/DDBJ databases">
        <title>Genome-scale phylogeny and comparative genomics of the fungal order Sordariales.</title>
        <authorList>
            <consortium name="Lawrence Berkeley National Laboratory"/>
            <person name="Hensen N."/>
            <person name="Bonometti L."/>
            <person name="Westerberg I."/>
            <person name="Brannstrom I.O."/>
            <person name="Guillou S."/>
            <person name="Cros-Aarteil S."/>
            <person name="Calhoun S."/>
            <person name="Haridas S."/>
            <person name="Kuo A."/>
            <person name="Mondo S."/>
            <person name="Pangilinan J."/>
            <person name="Riley R."/>
            <person name="LaButti K."/>
            <person name="Andreopoulos B."/>
            <person name="Lipzen A."/>
            <person name="Chen C."/>
            <person name="Yanf M."/>
            <person name="Daum C."/>
            <person name="Ng V."/>
            <person name="Clum A."/>
            <person name="Steindorff A."/>
            <person name="Ohm R."/>
            <person name="Martin F."/>
            <person name="Silar P."/>
            <person name="Natvig D."/>
            <person name="Lalanne C."/>
            <person name="Gautier V."/>
            <person name="Ament-velasquez S.L."/>
            <person name="Kruys A."/>
            <person name="Hutchinson M.I."/>
            <person name="Powell A.J."/>
            <person name="Barry K."/>
            <person name="Miller A.N."/>
            <person name="Grigoriev I.V."/>
            <person name="Debuchy R."/>
            <person name="Gladieux P."/>
            <person name="Thoren M.H."/>
            <person name="Johannesson H."/>
        </authorList>
    </citation>
    <scope>NUCLEOTIDE SEQUENCE</scope>
    <source>
        <strain evidence="1">SMH2392-1A</strain>
    </source>
</reference>
<dbReference type="Proteomes" id="UP001172101">
    <property type="component" value="Unassembled WGS sequence"/>
</dbReference>
<comment type="caution">
    <text evidence="1">The sequence shown here is derived from an EMBL/GenBank/DDBJ whole genome shotgun (WGS) entry which is preliminary data.</text>
</comment>
<dbReference type="RefSeq" id="XP_060297554.1">
    <property type="nucleotide sequence ID" value="XM_060441496.1"/>
</dbReference>
<evidence type="ECO:0000313" key="2">
    <source>
        <dbReference type="Proteomes" id="UP001172101"/>
    </source>
</evidence>
<evidence type="ECO:0000313" key="1">
    <source>
        <dbReference type="EMBL" id="KAK0721630.1"/>
    </source>
</evidence>
<sequence>MLARSFGVPRSPLAYYTKRHVSNRSKPPPVFAMASRPTPGARLLSTSARVHPSYLPYLHNASRGQGMKWIPPIVALVGVGYGVAAYRDAQIDKHLAMSVAAEQAEAERRRRESLLADAYGDRSSLEGLEQAMKMYEAQRRGE</sequence>
<dbReference type="GeneID" id="85324766"/>
<dbReference type="AlphaFoldDB" id="A0AA40ATB4"/>
<organism evidence="1 2">
    <name type="scientific">Lasiosphaeria miniovina</name>
    <dbReference type="NCBI Taxonomy" id="1954250"/>
    <lineage>
        <taxon>Eukaryota</taxon>
        <taxon>Fungi</taxon>
        <taxon>Dikarya</taxon>
        <taxon>Ascomycota</taxon>
        <taxon>Pezizomycotina</taxon>
        <taxon>Sordariomycetes</taxon>
        <taxon>Sordariomycetidae</taxon>
        <taxon>Sordariales</taxon>
        <taxon>Lasiosphaeriaceae</taxon>
        <taxon>Lasiosphaeria</taxon>
    </lineage>
</organism>
<name>A0AA40ATB4_9PEZI</name>
<proteinExistence type="predicted"/>
<protein>
    <submittedName>
        <fullName evidence="1">Uncharacterized protein</fullName>
    </submittedName>
</protein>